<name>A0A9D5ALJ6_PEA</name>
<evidence type="ECO:0000313" key="2">
    <source>
        <dbReference type="Proteomes" id="UP001058974"/>
    </source>
</evidence>
<proteinExistence type="predicted"/>
<dbReference type="Gramene" id="Psat05G0674100-T1">
    <property type="protein sequence ID" value="KAI5411786.1"/>
    <property type="gene ID" value="KIW84_056741"/>
</dbReference>
<keyword evidence="2" id="KW-1185">Reference proteome</keyword>
<comment type="caution">
    <text evidence="1">The sequence shown here is derived from an EMBL/GenBank/DDBJ whole genome shotgun (WGS) entry which is preliminary data.</text>
</comment>
<sequence>MEGAWWLCKVAGVMKKRFMNGVWPMEITEDSTSATASEKGCVWKLEANAKAKFDETVEAHIKPGRNSKRTELVFEV</sequence>
<evidence type="ECO:0000313" key="1">
    <source>
        <dbReference type="EMBL" id="KAI5411786.1"/>
    </source>
</evidence>
<dbReference type="EMBL" id="JAMSHJ010000005">
    <property type="protein sequence ID" value="KAI5411786.1"/>
    <property type="molecule type" value="Genomic_DNA"/>
</dbReference>
<accession>A0A9D5ALJ6</accession>
<protein>
    <submittedName>
        <fullName evidence="1">Uncharacterized protein</fullName>
    </submittedName>
</protein>
<dbReference type="AlphaFoldDB" id="A0A9D5ALJ6"/>
<gene>
    <name evidence="1" type="ORF">KIW84_056741</name>
</gene>
<organism evidence="1 2">
    <name type="scientific">Pisum sativum</name>
    <name type="common">Garden pea</name>
    <name type="synonym">Lathyrus oleraceus</name>
    <dbReference type="NCBI Taxonomy" id="3888"/>
    <lineage>
        <taxon>Eukaryota</taxon>
        <taxon>Viridiplantae</taxon>
        <taxon>Streptophyta</taxon>
        <taxon>Embryophyta</taxon>
        <taxon>Tracheophyta</taxon>
        <taxon>Spermatophyta</taxon>
        <taxon>Magnoliopsida</taxon>
        <taxon>eudicotyledons</taxon>
        <taxon>Gunneridae</taxon>
        <taxon>Pentapetalae</taxon>
        <taxon>rosids</taxon>
        <taxon>fabids</taxon>
        <taxon>Fabales</taxon>
        <taxon>Fabaceae</taxon>
        <taxon>Papilionoideae</taxon>
        <taxon>50 kb inversion clade</taxon>
        <taxon>NPAAA clade</taxon>
        <taxon>Hologalegina</taxon>
        <taxon>IRL clade</taxon>
        <taxon>Fabeae</taxon>
        <taxon>Lathyrus</taxon>
    </lineage>
</organism>
<dbReference type="Proteomes" id="UP001058974">
    <property type="component" value="Chromosome 5"/>
</dbReference>
<reference evidence="1 2" key="1">
    <citation type="journal article" date="2022" name="Nat. Genet.">
        <title>Improved pea reference genome and pan-genome highlight genomic features and evolutionary characteristics.</title>
        <authorList>
            <person name="Yang T."/>
            <person name="Liu R."/>
            <person name="Luo Y."/>
            <person name="Hu S."/>
            <person name="Wang D."/>
            <person name="Wang C."/>
            <person name="Pandey M.K."/>
            <person name="Ge S."/>
            <person name="Xu Q."/>
            <person name="Li N."/>
            <person name="Li G."/>
            <person name="Huang Y."/>
            <person name="Saxena R.K."/>
            <person name="Ji Y."/>
            <person name="Li M."/>
            <person name="Yan X."/>
            <person name="He Y."/>
            <person name="Liu Y."/>
            <person name="Wang X."/>
            <person name="Xiang C."/>
            <person name="Varshney R.K."/>
            <person name="Ding H."/>
            <person name="Gao S."/>
            <person name="Zong X."/>
        </authorList>
    </citation>
    <scope>NUCLEOTIDE SEQUENCE [LARGE SCALE GENOMIC DNA]</scope>
    <source>
        <strain evidence="1 2">cv. Zhongwan 6</strain>
    </source>
</reference>